<accession>A0ACC2NB00</accession>
<dbReference type="Proteomes" id="UP001239111">
    <property type="component" value="Chromosome 4"/>
</dbReference>
<proteinExistence type="predicted"/>
<dbReference type="EMBL" id="CM056744">
    <property type="protein sequence ID" value="KAJ8668357.1"/>
    <property type="molecule type" value="Genomic_DNA"/>
</dbReference>
<evidence type="ECO:0000313" key="1">
    <source>
        <dbReference type="EMBL" id="KAJ8668357.1"/>
    </source>
</evidence>
<comment type="caution">
    <text evidence="1">The sequence shown here is derived from an EMBL/GenBank/DDBJ whole genome shotgun (WGS) entry which is preliminary data.</text>
</comment>
<reference evidence="1" key="1">
    <citation type="submission" date="2023-04" db="EMBL/GenBank/DDBJ databases">
        <title>A chromosome-level genome assembly of the parasitoid wasp Eretmocerus hayati.</title>
        <authorList>
            <person name="Zhong Y."/>
            <person name="Liu S."/>
            <person name="Liu Y."/>
        </authorList>
    </citation>
    <scope>NUCLEOTIDE SEQUENCE</scope>
    <source>
        <strain evidence="1">ZJU_SS_LIU_2023</strain>
    </source>
</reference>
<organism evidence="1 2">
    <name type="scientific">Eretmocerus hayati</name>
    <dbReference type="NCBI Taxonomy" id="131215"/>
    <lineage>
        <taxon>Eukaryota</taxon>
        <taxon>Metazoa</taxon>
        <taxon>Ecdysozoa</taxon>
        <taxon>Arthropoda</taxon>
        <taxon>Hexapoda</taxon>
        <taxon>Insecta</taxon>
        <taxon>Pterygota</taxon>
        <taxon>Neoptera</taxon>
        <taxon>Endopterygota</taxon>
        <taxon>Hymenoptera</taxon>
        <taxon>Apocrita</taxon>
        <taxon>Proctotrupomorpha</taxon>
        <taxon>Chalcidoidea</taxon>
        <taxon>Aphelinidae</taxon>
        <taxon>Aphelininae</taxon>
        <taxon>Eretmocerus</taxon>
    </lineage>
</organism>
<sequence>MEADSNAIVDEEISDEVLRSSGPDLFSIGENKIVIRVYKRRWLMLALSVIFSISVSSQWAQYTIIAKIVMRYYSISSIAVDSTALIPLLFYVIFIFPVTYSSEKIGLKWTIILGSSLCCIGNWIKMLSVTPDGFLVTLLGQSIVAFALVIVIPMPGQVAANWFASNELSRATSLGLLGQQLGMSISFFLPPMMVKNRAKIEDIGNDLEFMFWWSAIAASVNLVLVGLLFQDDPKLPPSETRALQQDTANESTGGYKKSLRRLFTNESFLLLCNSYGLNVGIQNALGTMFSQLFVIHFKDQEEDAGRIGSLITLIGMLASIMFGTILDKTHKFKETAIVVYLMTVLGYLAFMVSILEEIVWMVYASMTFLGFFMSGYLTIGYELAAEYTYPESETLSAGILNITNSIYGIIFVLIQDTVLEYFGDLYVHVIFCTILIVGFISTVITKDEQRRQDTQKAAINLKNVPPIELNNNTTDDGKSLRDCEFYVVNKATGRIRDEILYGFYEECLNLHFCQAIGNIQKKNLVTPYRHPKSSGFLTVNSLNAVKRRIPITHFLLLKLDDKAQLDKATDLMTKELADDLKSKNKGSLEVPDEGFFLAVANGVVERLGEIKKHESYLYRPENGTAVSRNLSISFIYPVVRLAYKKITVLKWLPAVDEICVDVKNLTFNALISLDVLETKCQTKLIHFNTINSGSSKTYSCTPTIWSDNMVNLYAKNAWNDGVIEHVRKHVEKAVSTYIEKTFGCDSS</sequence>
<keyword evidence="2" id="KW-1185">Reference proteome</keyword>
<evidence type="ECO:0000313" key="2">
    <source>
        <dbReference type="Proteomes" id="UP001239111"/>
    </source>
</evidence>
<protein>
    <submittedName>
        <fullName evidence="1">Uncharacterized protein</fullName>
    </submittedName>
</protein>
<gene>
    <name evidence="1" type="ORF">QAD02_010020</name>
</gene>
<name>A0ACC2NB00_9HYME</name>